<name>A0A7I9VQE1_9BACT</name>
<reference evidence="3" key="1">
    <citation type="journal article" date="2020" name="Appl. Environ. Microbiol.">
        <title>Diazotrophic Anaeromyxobacter Isolates from Soils.</title>
        <authorList>
            <person name="Masuda Y."/>
            <person name="Yamanaka H."/>
            <person name="Xu Z.X."/>
            <person name="Shiratori Y."/>
            <person name="Aono T."/>
            <person name="Amachi S."/>
            <person name="Senoo K."/>
            <person name="Itoh H."/>
        </authorList>
    </citation>
    <scope>NUCLEOTIDE SEQUENCE [LARGE SCALE GENOMIC DNA]</scope>
    <source>
        <strain evidence="3">R267</strain>
    </source>
</reference>
<proteinExistence type="inferred from homology"/>
<protein>
    <recommendedName>
        <fullName evidence="4">WD40 domain protein beta Propeller</fullName>
    </recommendedName>
</protein>
<sequence length="361" mass="39711">MGHGQPPARRYEAGVNRAALLFAVSLSACASRPPAAPASRELRLPQERHLAHLRQLTFGGENAEAYFSFDGRELVFQSTRDGRACDQEYVMGADGSSPRLVSTGRGRVTCGYFFPGGDRLLYASTHEASPDCPPPPDMSHGYSWALYDYQLYTARPDGSDLAPLAHAPGYNAEATISKDGWIVFTSTRDGDLDLYKMRLDGSGLTRLTDTPGYDGGAFFSADGKRIVYRASRPKDAAALAEYRALLAQKLVRPTQLEIWVMDADGRNQRQVTHLGAASFAPFFHPDGRRIIFASNVADPRGRDFDLYLVNDDGTGLERITYNDTFDGFPMFSPDGKKLVFASNRNGSRPGETNVFIADWVE</sequence>
<dbReference type="Pfam" id="PF07676">
    <property type="entry name" value="PD40"/>
    <property type="match status" value="5"/>
</dbReference>
<dbReference type="Gene3D" id="2.120.10.30">
    <property type="entry name" value="TolB, C-terminal domain"/>
    <property type="match status" value="3"/>
</dbReference>
<dbReference type="PANTHER" id="PTHR36842">
    <property type="entry name" value="PROTEIN TOLB HOMOLOG"/>
    <property type="match status" value="1"/>
</dbReference>
<organism evidence="2 3">
    <name type="scientific">Anaeromyxobacter diazotrophicus</name>
    <dbReference type="NCBI Taxonomy" id="2590199"/>
    <lineage>
        <taxon>Bacteria</taxon>
        <taxon>Pseudomonadati</taxon>
        <taxon>Myxococcota</taxon>
        <taxon>Myxococcia</taxon>
        <taxon>Myxococcales</taxon>
        <taxon>Cystobacterineae</taxon>
        <taxon>Anaeromyxobacteraceae</taxon>
        <taxon>Anaeromyxobacter</taxon>
    </lineage>
</organism>
<evidence type="ECO:0000256" key="1">
    <source>
        <dbReference type="ARBA" id="ARBA00009820"/>
    </source>
</evidence>
<comment type="similarity">
    <text evidence="1">Belongs to the TolB family.</text>
</comment>
<evidence type="ECO:0008006" key="4">
    <source>
        <dbReference type="Google" id="ProtNLM"/>
    </source>
</evidence>
<evidence type="ECO:0000313" key="2">
    <source>
        <dbReference type="EMBL" id="GEJ58636.1"/>
    </source>
</evidence>
<dbReference type="AlphaFoldDB" id="A0A7I9VQE1"/>
<accession>A0A7I9VQE1</accession>
<dbReference type="SUPFAM" id="SSF82171">
    <property type="entry name" value="DPP6 N-terminal domain-like"/>
    <property type="match status" value="1"/>
</dbReference>
<comment type="caution">
    <text evidence="2">The sequence shown here is derived from an EMBL/GenBank/DDBJ whole genome shotgun (WGS) entry which is preliminary data.</text>
</comment>
<keyword evidence="3" id="KW-1185">Reference proteome</keyword>
<dbReference type="InterPro" id="IPR011042">
    <property type="entry name" value="6-blade_b-propeller_TolB-like"/>
</dbReference>
<dbReference type="PANTHER" id="PTHR36842:SF1">
    <property type="entry name" value="PROTEIN TOLB"/>
    <property type="match status" value="1"/>
</dbReference>
<evidence type="ECO:0000313" key="3">
    <source>
        <dbReference type="Proteomes" id="UP000503640"/>
    </source>
</evidence>
<dbReference type="Proteomes" id="UP000503640">
    <property type="component" value="Unassembled WGS sequence"/>
</dbReference>
<gene>
    <name evidence="2" type="ORF">AMYX_33770</name>
</gene>
<dbReference type="EMBL" id="BJTG01000008">
    <property type="protein sequence ID" value="GEJ58636.1"/>
    <property type="molecule type" value="Genomic_DNA"/>
</dbReference>
<dbReference type="InterPro" id="IPR011659">
    <property type="entry name" value="WD40"/>
</dbReference>